<evidence type="ECO:0000313" key="2">
    <source>
        <dbReference type="EMBL" id="TQL52102.1"/>
    </source>
</evidence>
<reference evidence="2 3" key="1">
    <citation type="submission" date="2019-06" db="EMBL/GenBank/DDBJ databases">
        <title>Sequencing the genomes of 1000 actinobacteria strains.</title>
        <authorList>
            <person name="Klenk H.-P."/>
        </authorList>
    </citation>
    <scope>NUCLEOTIDE SEQUENCE [LARGE SCALE GENOMIC DNA]</scope>
    <source>
        <strain evidence="2 3">DSM 12335</strain>
    </source>
</reference>
<feature type="transmembrane region" description="Helical" evidence="1">
    <location>
        <begin position="139"/>
        <end position="168"/>
    </location>
</feature>
<comment type="caution">
    <text evidence="2">The sequence shown here is derived from an EMBL/GenBank/DDBJ whole genome shotgun (WGS) entry which is preliminary data.</text>
</comment>
<evidence type="ECO:0000313" key="3">
    <source>
        <dbReference type="Proteomes" id="UP000319516"/>
    </source>
</evidence>
<dbReference type="RefSeq" id="WP_141786017.1">
    <property type="nucleotide sequence ID" value="NZ_BAAAIK010000001.1"/>
</dbReference>
<gene>
    <name evidence="2" type="ORF">FB467_3273</name>
</gene>
<dbReference type="AlphaFoldDB" id="A0A542YVL2"/>
<keyword evidence="3" id="KW-1185">Reference proteome</keyword>
<name>A0A542YVL2_9MICO</name>
<feature type="transmembrane region" description="Helical" evidence="1">
    <location>
        <begin position="12"/>
        <end position="31"/>
    </location>
</feature>
<keyword evidence="1" id="KW-0812">Transmembrane</keyword>
<evidence type="ECO:0008006" key="4">
    <source>
        <dbReference type="Google" id="ProtNLM"/>
    </source>
</evidence>
<keyword evidence="1" id="KW-0472">Membrane</keyword>
<evidence type="ECO:0000256" key="1">
    <source>
        <dbReference type="SAM" id="Phobius"/>
    </source>
</evidence>
<dbReference type="EMBL" id="VFOP01000001">
    <property type="protein sequence ID" value="TQL52102.1"/>
    <property type="molecule type" value="Genomic_DNA"/>
</dbReference>
<accession>A0A542YVL2</accession>
<keyword evidence="1" id="KW-1133">Transmembrane helix</keyword>
<dbReference type="Proteomes" id="UP000319516">
    <property type="component" value="Unassembled WGS sequence"/>
</dbReference>
<proteinExistence type="predicted"/>
<organism evidence="2 3">
    <name type="scientific">Ornithinicoccus hortensis</name>
    <dbReference type="NCBI Taxonomy" id="82346"/>
    <lineage>
        <taxon>Bacteria</taxon>
        <taxon>Bacillati</taxon>
        <taxon>Actinomycetota</taxon>
        <taxon>Actinomycetes</taxon>
        <taxon>Micrococcales</taxon>
        <taxon>Intrasporangiaceae</taxon>
        <taxon>Ornithinicoccus</taxon>
    </lineage>
</organism>
<dbReference type="OrthoDB" id="3378428at2"/>
<protein>
    <recommendedName>
        <fullName evidence="4">Aromatic ring-opening dioxygenase LigA</fullName>
    </recommendedName>
</protein>
<sequence length="185" mass="19764">MRRKTLDNLLSAAGLLMAVVLLVTGGLLTWASTFVGNQVHEQLSAQNITMPSGPAIEGEEYAPLREFAGEQMTTGAHARAYADYFIKVHMDQATDGRTYSELGADISAAEEAGDEELAAELTAQRESRFKGETLRGLLLYGYAFATMGTIAGIAAIGAYIASALMFVLSLLGFRHAKRVSADVVV</sequence>